<evidence type="ECO:0000256" key="8">
    <source>
        <dbReference type="RuleBase" id="RU003695"/>
    </source>
</evidence>
<dbReference type="InParanoid" id="H0VLM6"/>
<dbReference type="OMA" id="CVHISAT"/>
<evidence type="ECO:0000256" key="6">
    <source>
        <dbReference type="ARBA" id="ARBA00023157"/>
    </source>
</evidence>
<name>H0VLM6_CAVPO</name>
<dbReference type="PRINTS" id="PR00179">
    <property type="entry name" value="LIPOCALIN"/>
</dbReference>
<dbReference type="GO" id="GO:0005615">
    <property type="term" value="C:extracellular space"/>
    <property type="evidence" value="ECO:0007669"/>
    <property type="project" value="TreeGrafter"/>
</dbReference>
<evidence type="ECO:0000256" key="7">
    <source>
        <dbReference type="ARBA" id="ARBA00023180"/>
    </source>
</evidence>
<keyword evidence="12" id="KW-1185">Reference proteome</keyword>
<feature type="chain" id="PRO_5003543314" description="Lipocalin/cytosolic fatty-acid binding domain-containing protein" evidence="9">
    <location>
        <begin position="22"/>
        <end position="199"/>
    </location>
</feature>
<dbReference type="AlphaFoldDB" id="H0VLM6"/>
<dbReference type="InterPro" id="IPR002345">
    <property type="entry name" value="Lipocalin"/>
</dbReference>
<evidence type="ECO:0000256" key="2">
    <source>
        <dbReference type="ARBA" id="ARBA00006889"/>
    </source>
</evidence>
<organism evidence="11 12">
    <name type="scientific">Cavia porcellus</name>
    <name type="common">Guinea pig</name>
    <dbReference type="NCBI Taxonomy" id="10141"/>
    <lineage>
        <taxon>Eukaryota</taxon>
        <taxon>Metazoa</taxon>
        <taxon>Chordata</taxon>
        <taxon>Craniata</taxon>
        <taxon>Vertebrata</taxon>
        <taxon>Euteleostomi</taxon>
        <taxon>Mammalia</taxon>
        <taxon>Eutheria</taxon>
        <taxon>Euarchontoglires</taxon>
        <taxon>Glires</taxon>
        <taxon>Rodentia</taxon>
        <taxon>Hystricomorpha</taxon>
        <taxon>Caviidae</taxon>
        <taxon>Cavia</taxon>
    </lineage>
</organism>
<dbReference type="SUPFAM" id="SSF50814">
    <property type="entry name" value="Lipocalins"/>
    <property type="match status" value="1"/>
</dbReference>
<dbReference type="STRING" id="10141.ENSCPOP00000011270"/>
<keyword evidence="6" id="KW-1015">Disulfide bond</keyword>
<sequence length="199" mass="23104">AMAKPLLFLGLILMGVLKIQAQDSFPTVFPVSSLGKFPRHPDFQSDQFQGKWYTIAWAQNFEYVEKSRKIILLSTIYKLNHDHSYSVTTEWLSKPQCDYKTITIFPINHSGLFNMTTLPAYAGLYNFTLKVLETDYNEYAFVIRRVDILNSIYFQHILYGRIKELSPELKQHYRIVTRSLGLTDDDIIFADPSGKQHPE</sequence>
<comment type="similarity">
    <text evidence="2 8">Belongs to the calycin superfamily. Lipocalin family.</text>
</comment>
<evidence type="ECO:0000256" key="3">
    <source>
        <dbReference type="ARBA" id="ARBA00022448"/>
    </source>
</evidence>
<reference evidence="12" key="1">
    <citation type="journal article" date="2011" name="Nature">
        <title>A high-resolution map of human evolutionary constraint using 29 mammals.</title>
        <authorList>
            <person name="Lindblad-Toh K."/>
            <person name="Garber M."/>
            <person name="Zuk O."/>
            <person name="Lin M.F."/>
            <person name="Parker B.J."/>
            <person name="Washietl S."/>
            <person name="Kheradpour P."/>
            <person name="Ernst J."/>
            <person name="Jordan G."/>
            <person name="Mauceli E."/>
            <person name="Ward L.D."/>
            <person name="Lowe C.B."/>
            <person name="Holloway A.K."/>
            <person name="Clamp M."/>
            <person name="Gnerre S."/>
            <person name="Alfoldi J."/>
            <person name="Beal K."/>
            <person name="Chang J."/>
            <person name="Clawson H."/>
            <person name="Cuff J."/>
            <person name="Di Palma F."/>
            <person name="Fitzgerald S."/>
            <person name="Flicek P."/>
            <person name="Guttman M."/>
            <person name="Hubisz M.J."/>
            <person name="Jaffe D.B."/>
            <person name="Jungreis I."/>
            <person name="Kent W.J."/>
            <person name="Kostka D."/>
            <person name="Lara M."/>
            <person name="Martins A.L."/>
            <person name="Massingham T."/>
            <person name="Moltke I."/>
            <person name="Raney B.J."/>
            <person name="Rasmussen M.D."/>
            <person name="Robinson J."/>
            <person name="Stark A."/>
            <person name="Vilella A.J."/>
            <person name="Wen J."/>
            <person name="Xie X."/>
            <person name="Zody M.C."/>
            <person name="Baldwin J."/>
            <person name="Bloom T."/>
            <person name="Chin C.W."/>
            <person name="Heiman D."/>
            <person name="Nicol R."/>
            <person name="Nusbaum C."/>
            <person name="Young S."/>
            <person name="Wilkinson J."/>
            <person name="Worley K.C."/>
            <person name="Kovar C.L."/>
            <person name="Muzny D.M."/>
            <person name="Gibbs R.A."/>
            <person name="Cree A."/>
            <person name="Dihn H.H."/>
            <person name="Fowler G."/>
            <person name="Jhangiani S."/>
            <person name="Joshi V."/>
            <person name="Lee S."/>
            <person name="Lewis L.R."/>
            <person name="Nazareth L.V."/>
            <person name="Okwuonu G."/>
            <person name="Santibanez J."/>
            <person name="Warren W.C."/>
            <person name="Mardis E.R."/>
            <person name="Weinstock G.M."/>
            <person name="Wilson R.K."/>
            <person name="Delehaunty K."/>
            <person name="Dooling D."/>
            <person name="Fronik C."/>
            <person name="Fulton L."/>
            <person name="Fulton B."/>
            <person name="Graves T."/>
            <person name="Minx P."/>
            <person name="Sodergren E."/>
            <person name="Birney E."/>
            <person name="Margulies E.H."/>
            <person name="Herrero J."/>
            <person name="Green E.D."/>
            <person name="Haussler D."/>
            <person name="Siepel A."/>
            <person name="Goldman N."/>
            <person name="Pollard K.S."/>
            <person name="Pedersen J.S."/>
            <person name="Lander E.S."/>
            <person name="Kellis M."/>
        </authorList>
    </citation>
    <scope>NUCLEOTIDE SEQUENCE [LARGE SCALE GENOMIC DNA]</scope>
    <source>
        <strain evidence="12">2N</strain>
    </source>
</reference>
<dbReference type="eggNOG" id="ENOG502T7VZ">
    <property type="taxonomic scope" value="Eukaryota"/>
</dbReference>
<evidence type="ECO:0000256" key="4">
    <source>
        <dbReference type="ARBA" id="ARBA00022525"/>
    </source>
</evidence>
<protein>
    <recommendedName>
        <fullName evidence="10">Lipocalin/cytosolic fatty-acid binding domain-containing protein</fullName>
    </recommendedName>
</protein>
<evidence type="ECO:0000259" key="10">
    <source>
        <dbReference type="Pfam" id="PF00061"/>
    </source>
</evidence>
<dbReference type="HOGENOM" id="CLU_094061_2_1_1"/>
<evidence type="ECO:0000256" key="1">
    <source>
        <dbReference type="ARBA" id="ARBA00004613"/>
    </source>
</evidence>
<dbReference type="PANTHER" id="PTHR11430:SF13">
    <property type="entry name" value="NEUTROPHIL GELATINASE-ASSOCIATED LIPOCALIN"/>
    <property type="match status" value="1"/>
</dbReference>
<dbReference type="InterPro" id="IPR000566">
    <property type="entry name" value="Lipocln_cytosolic_FA-bd_dom"/>
</dbReference>
<dbReference type="PRINTS" id="PR01275">
    <property type="entry name" value="NGELATINASE"/>
</dbReference>
<keyword evidence="3" id="KW-0813">Transport</keyword>
<dbReference type="VEuPathDB" id="HostDB:ENSCPOG00000012525"/>
<dbReference type="GeneTree" id="ENSGT00940000167367"/>
<keyword evidence="7" id="KW-0325">Glycoprotein</keyword>
<dbReference type="GO" id="GO:0036094">
    <property type="term" value="F:small molecule binding"/>
    <property type="evidence" value="ECO:0007669"/>
    <property type="project" value="InterPro"/>
</dbReference>
<evidence type="ECO:0000256" key="5">
    <source>
        <dbReference type="ARBA" id="ARBA00022729"/>
    </source>
</evidence>
<dbReference type="PROSITE" id="PS00213">
    <property type="entry name" value="LIPOCALIN"/>
    <property type="match status" value="1"/>
</dbReference>
<evidence type="ECO:0000256" key="9">
    <source>
        <dbReference type="SAM" id="SignalP"/>
    </source>
</evidence>
<evidence type="ECO:0000313" key="11">
    <source>
        <dbReference type="Ensembl" id="ENSCPOP00000011270.2"/>
    </source>
</evidence>
<keyword evidence="4" id="KW-0964">Secreted</keyword>
<dbReference type="EMBL" id="AAKN02030199">
    <property type="status" value="NOT_ANNOTATED_CDS"/>
    <property type="molecule type" value="Genomic_DNA"/>
</dbReference>
<dbReference type="PANTHER" id="PTHR11430">
    <property type="entry name" value="LIPOCALIN"/>
    <property type="match status" value="1"/>
</dbReference>
<dbReference type="Pfam" id="PF00061">
    <property type="entry name" value="Lipocalin"/>
    <property type="match status" value="1"/>
</dbReference>
<reference evidence="11" key="3">
    <citation type="submission" date="2025-09" db="UniProtKB">
        <authorList>
            <consortium name="Ensembl"/>
        </authorList>
    </citation>
    <scope>IDENTIFICATION</scope>
    <source>
        <strain evidence="11">2N</strain>
    </source>
</reference>
<keyword evidence="5 9" id="KW-0732">Signal</keyword>
<dbReference type="Proteomes" id="UP000005447">
    <property type="component" value="Unassembled WGS sequence"/>
</dbReference>
<accession>H0VLM6</accession>
<comment type="subcellular location">
    <subcellularLocation>
        <location evidence="1">Secreted</location>
    </subcellularLocation>
</comment>
<dbReference type="InterPro" id="IPR012674">
    <property type="entry name" value="Calycin"/>
</dbReference>
<reference evidence="11" key="2">
    <citation type="submission" date="2025-08" db="UniProtKB">
        <authorList>
            <consortium name="Ensembl"/>
        </authorList>
    </citation>
    <scope>IDENTIFICATION</scope>
    <source>
        <strain evidence="11">2N</strain>
    </source>
</reference>
<evidence type="ECO:0000313" key="12">
    <source>
        <dbReference type="Proteomes" id="UP000005447"/>
    </source>
</evidence>
<feature type="domain" description="Lipocalin/cytosolic fatty-acid binding" evidence="10">
    <location>
        <begin position="49"/>
        <end position="191"/>
    </location>
</feature>
<dbReference type="Ensembl" id="ENSCPOT00000012645.3">
    <property type="protein sequence ID" value="ENSCPOP00000011270.2"/>
    <property type="gene ID" value="ENSCPOG00000012525.4"/>
</dbReference>
<proteinExistence type="inferred from homology"/>
<feature type="signal peptide" evidence="9">
    <location>
        <begin position="1"/>
        <end position="21"/>
    </location>
</feature>
<dbReference type="Gene3D" id="2.40.128.20">
    <property type="match status" value="1"/>
</dbReference>
<dbReference type="InterPro" id="IPR022272">
    <property type="entry name" value="Lipocalin_CS"/>
</dbReference>
<dbReference type="InterPro" id="IPR003087">
    <property type="entry name" value="LCN2/LCN12"/>
</dbReference>